<evidence type="ECO:0000313" key="3">
    <source>
        <dbReference type="Proteomes" id="UP000664702"/>
    </source>
</evidence>
<dbReference type="EMBL" id="CP086136">
    <property type="protein sequence ID" value="UEM17458.1"/>
    <property type="molecule type" value="Genomic_DNA"/>
</dbReference>
<dbReference type="RefSeq" id="WP_208089329.1">
    <property type="nucleotide sequence ID" value="NZ_CP086136.1"/>
</dbReference>
<dbReference type="Proteomes" id="UP000664702">
    <property type="component" value="Chromosome"/>
</dbReference>
<dbReference type="KEGG" id="bban:J4G43_015390"/>
<evidence type="ECO:0000313" key="2">
    <source>
        <dbReference type="EMBL" id="UEM17458.1"/>
    </source>
</evidence>
<reference evidence="2 3" key="2">
    <citation type="journal article" date="2022" name="Int. J. Syst. Evol. Microbiol.">
        <title>Strains of Bradyrhizobium barranii sp. nov. associated with legumes native to Canada are symbionts of soybeans and belong to different subspecies (subsp. barranii subsp. nov. and subsp. apii subsp. nov.) and symbiovars (sv. glycinearum and sv. septentrionale).</title>
        <authorList>
            <person name="Bromfield E.S.P."/>
            <person name="Cloutier S."/>
            <person name="Wasai-Hara S."/>
            <person name="Minamisawa K."/>
        </authorList>
    </citation>
    <scope>NUCLEOTIDE SEQUENCE [LARGE SCALE GENOMIC DNA]</scope>
    <source>
        <strain evidence="2 3">144S4</strain>
    </source>
</reference>
<name>A0A939M3W9_9BRAD</name>
<organism evidence="1">
    <name type="scientific">Bradyrhizobium barranii subsp. barranii</name>
    <dbReference type="NCBI Taxonomy" id="2823807"/>
    <lineage>
        <taxon>Bacteria</taxon>
        <taxon>Pseudomonadati</taxon>
        <taxon>Pseudomonadota</taxon>
        <taxon>Alphaproteobacteria</taxon>
        <taxon>Hyphomicrobiales</taxon>
        <taxon>Nitrobacteraceae</taxon>
        <taxon>Bradyrhizobium</taxon>
        <taxon>Bradyrhizobium barranii</taxon>
    </lineage>
</organism>
<dbReference type="EMBL" id="JAGEMI010000001">
    <property type="protein sequence ID" value="MBO1862626.1"/>
    <property type="molecule type" value="Genomic_DNA"/>
</dbReference>
<dbReference type="Gene3D" id="2.180.10.10">
    <property type="entry name" value="RHS repeat-associated core"/>
    <property type="match status" value="1"/>
</dbReference>
<reference evidence="1" key="1">
    <citation type="submission" date="2021-03" db="EMBL/GenBank/DDBJ databases">
        <title>Whole Genome Sequence of Bradyrhizobium sp. Strain 144S4.</title>
        <authorList>
            <person name="Bromfield E.S.P."/>
            <person name="Cloutier S."/>
        </authorList>
    </citation>
    <scope>NUCLEOTIDE SEQUENCE [LARGE SCALE GENOMIC DNA]</scope>
    <source>
        <strain evidence="1">144S4</strain>
    </source>
</reference>
<proteinExistence type="predicted"/>
<evidence type="ECO:0000313" key="1">
    <source>
        <dbReference type="EMBL" id="MBO1862626.1"/>
    </source>
</evidence>
<accession>A0A939M3W9</accession>
<dbReference type="AlphaFoldDB" id="A0A939M3W9"/>
<protein>
    <submittedName>
        <fullName evidence="1">Uncharacterized protein</fullName>
    </submittedName>
</protein>
<dbReference type="InterPro" id="IPR022385">
    <property type="entry name" value="Rhs_assc_core"/>
</dbReference>
<dbReference type="NCBIfam" id="TIGR03696">
    <property type="entry name" value="Rhs_assc_core"/>
    <property type="match status" value="1"/>
</dbReference>
<gene>
    <name evidence="2" type="ORF">J4G43_015390</name>
    <name evidence="1" type="ORF">J4G43_17495</name>
</gene>
<sequence>MAKQYRFAGKERDEESGLYYHGARYYCA</sequence>